<dbReference type="AlphaFoldDB" id="A0A4T0BVL8"/>
<dbReference type="InterPro" id="IPR032675">
    <property type="entry name" value="LRR_dom_sf"/>
</dbReference>
<gene>
    <name evidence="1" type="ORF">D6C78_05922</name>
</gene>
<accession>A0A4T0BVL8</accession>
<dbReference type="Proteomes" id="UP000308724">
    <property type="component" value="Unassembled WGS sequence"/>
</dbReference>
<reference evidence="1 2" key="1">
    <citation type="submission" date="2018-10" db="EMBL/GenBank/DDBJ databases">
        <title>Fifty Aureobasidium pullulans genomes reveal a recombining polyextremotolerant generalist.</title>
        <authorList>
            <person name="Gostincar C."/>
            <person name="Turk M."/>
            <person name="Zajc J."/>
            <person name="Gunde-Cimerman N."/>
        </authorList>
    </citation>
    <scope>NUCLEOTIDE SEQUENCE [LARGE SCALE GENOMIC DNA]</scope>
    <source>
        <strain evidence="1 2">EXF-1645</strain>
    </source>
</reference>
<sequence>MKRLNYLDIDNNISRAELFERIKRGNSTPFQHLTKLELCATSPVMSAAVYVLPNVTKLTLCLKDGTGACFKDLSAMPNLRKLILLGTKATTLTREELDSLRALHHLEKLRIAPSDSCMQDIHAAHFTDADFDLMVSGLPEMRNFAFDVICEPRSISVLSSLSRSCPKLEKLQLNGNYDLQALNNMPAKMFPLLKYLRMDDSSVSGITVRLSPLQIARLIDNNAPMLEELVFMADMEDSPVTVAWHKIR</sequence>
<protein>
    <recommendedName>
        <fullName evidence="3">L domain-like protein</fullName>
    </recommendedName>
</protein>
<dbReference type="SUPFAM" id="SSF52047">
    <property type="entry name" value="RNI-like"/>
    <property type="match status" value="1"/>
</dbReference>
<dbReference type="EMBL" id="QZBZ01000122">
    <property type="protein sequence ID" value="TIA35772.1"/>
    <property type="molecule type" value="Genomic_DNA"/>
</dbReference>
<dbReference type="Gene3D" id="3.80.10.10">
    <property type="entry name" value="Ribonuclease Inhibitor"/>
    <property type="match status" value="1"/>
</dbReference>
<evidence type="ECO:0000313" key="2">
    <source>
        <dbReference type="Proteomes" id="UP000308724"/>
    </source>
</evidence>
<proteinExistence type="predicted"/>
<organism evidence="1 2">
    <name type="scientific">Aureobasidium pullulans</name>
    <name type="common">Black yeast</name>
    <name type="synonym">Pullularia pullulans</name>
    <dbReference type="NCBI Taxonomy" id="5580"/>
    <lineage>
        <taxon>Eukaryota</taxon>
        <taxon>Fungi</taxon>
        <taxon>Dikarya</taxon>
        <taxon>Ascomycota</taxon>
        <taxon>Pezizomycotina</taxon>
        <taxon>Dothideomycetes</taxon>
        <taxon>Dothideomycetidae</taxon>
        <taxon>Dothideales</taxon>
        <taxon>Saccotheciaceae</taxon>
        <taxon>Aureobasidium</taxon>
    </lineage>
</organism>
<evidence type="ECO:0008006" key="3">
    <source>
        <dbReference type="Google" id="ProtNLM"/>
    </source>
</evidence>
<name>A0A4T0BVL8_AURPU</name>
<comment type="caution">
    <text evidence="1">The sequence shown here is derived from an EMBL/GenBank/DDBJ whole genome shotgun (WGS) entry which is preliminary data.</text>
</comment>
<evidence type="ECO:0000313" key="1">
    <source>
        <dbReference type="EMBL" id="TIA35772.1"/>
    </source>
</evidence>